<protein>
    <submittedName>
        <fullName evidence="1">Uncharacterized protein</fullName>
    </submittedName>
</protein>
<organism evidence="1 2">
    <name type="scientific">Candidatus Roizmanbacteria bacterium RIFCSPLOWO2_01_FULL_40_42</name>
    <dbReference type="NCBI Taxonomy" id="1802066"/>
    <lineage>
        <taxon>Bacteria</taxon>
        <taxon>Candidatus Roizmaniibacteriota</taxon>
    </lineage>
</organism>
<dbReference type="EMBL" id="MGAQ01000022">
    <property type="protein sequence ID" value="OGK49995.1"/>
    <property type="molecule type" value="Genomic_DNA"/>
</dbReference>
<reference evidence="1 2" key="1">
    <citation type="journal article" date="2016" name="Nat. Commun.">
        <title>Thousands of microbial genomes shed light on interconnected biogeochemical processes in an aquifer system.</title>
        <authorList>
            <person name="Anantharaman K."/>
            <person name="Brown C.T."/>
            <person name="Hug L.A."/>
            <person name="Sharon I."/>
            <person name="Castelle C.J."/>
            <person name="Probst A.J."/>
            <person name="Thomas B.C."/>
            <person name="Singh A."/>
            <person name="Wilkins M.J."/>
            <person name="Karaoz U."/>
            <person name="Brodie E.L."/>
            <person name="Williams K.H."/>
            <person name="Hubbard S.S."/>
            <person name="Banfield J.F."/>
        </authorList>
    </citation>
    <scope>NUCLEOTIDE SEQUENCE [LARGE SCALE GENOMIC DNA]</scope>
</reference>
<proteinExistence type="predicted"/>
<name>A0A1F7J2Z7_9BACT</name>
<dbReference type="Proteomes" id="UP000178558">
    <property type="component" value="Unassembled WGS sequence"/>
</dbReference>
<evidence type="ECO:0000313" key="1">
    <source>
        <dbReference type="EMBL" id="OGK49995.1"/>
    </source>
</evidence>
<comment type="caution">
    <text evidence="1">The sequence shown here is derived from an EMBL/GenBank/DDBJ whole genome shotgun (WGS) entry which is preliminary data.</text>
</comment>
<evidence type="ECO:0000313" key="2">
    <source>
        <dbReference type="Proteomes" id="UP000178558"/>
    </source>
</evidence>
<gene>
    <name evidence="1" type="ORF">A3B50_03120</name>
</gene>
<dbReference type="AlphaFoldDB" id="A0A1F7J2Z7"/>
<accession>A0A1F7J2Z7</accession>
<sequence>MRESVVSADFSTEAVVEDVRRTVETILERPIDEDRALGIGFYWWAKELNGNHSTQPERVHPSITSNKLRGPCWFYSTHLGRELEKEGVMVSTAHSSEGRKETGRPFHHYLVVVKNGIEVTVDPTIGQFVLGHNHVFVGTTDQLWDMIEDIPSSGSPYVLLPPSTSDSPRDAFTQIWGYDPVTSPIGE</sequence>